<keyword evidence="2" id="KW-1185">Reference proteome</keyword>
<dbReference type="Proteomes" id="UP000001299">
    <property type="component" value="Chromosome 1"/>
</dbReference>
<reference evidence="1 2" key="1">
    <citation type="journal article" date="2010" name="PLoS ONE">
        <title>The glycobiome of the rumen bacterium Butyrivibrio proteoclasticus B316(T) highlights adaptation to a polysaccharide-rich environment.</title>
        <authorList>
            <person name="Kelly W.J."/>
            <person name="Leahy S.C."/>
            <person name="Altermann E."/>
            <person name="Yeoman C.J."/>
            <person name="Dunne J.C."/>
            <person name="Kong Z."/>
            <person name="Pacheco D.M."/>
            <person name="Li D."/>
            <person name="Noel S.J."/>
            <person name="Moon C.D."/>
            <person name="Cookson A.L."/>
            <person name="Attwood G.T."/>
        </authorList>
    </citation>
    <scope>NUCLEOTIDE SEQUENCE [LARGE SCALE GENOMIC DNA]</scope>
    <source>
        <strain evidence="2">ATCC 51982 / DSM 14932 / B316</strain>
    </source>
</reference>
<dbReference type="EMBL" id="CP001810">
    <property type="protein sequence ID" value="ADL35167.1"/>
    <property type="molecule type" value="Genomic_DNA"/>
</dbReference>
<dbReference type="Pfam" id="PF09986">
    <property type="entry name" value="DUF2225"/>
    <property type="match status" value="1"/>
</dbReference>
<dbReference type="KEGG" id="bpb:bpr_I2434"/>
<name>E0RZQ1_BUTPB</name>
<evidence type="ECO:0000313" key="2">
    <source>
        <dbReference type="Proteomes" id="UP000001299"/>
    </source>
</evidence>
<dbReference type="InterPro" id="IPR018708">
    <property type="entry name" value="DUF2225"/>
</dbReference>
<sequence length="286" mass="32394">MAGIFSGLEKLGLGNIGGKLFEDPKEKEAAVKKEAPKPKLQLVNEEDYLFDKKYKCPVCEKEFETKTVRTGKVRMKNVDIDLRPDYDELDQNKYDVIACPDCGYAALGRYFATLNKRQIDDIRIKVCMNYRKLDYHEPTFSYEHARNLYQLALANAVVKKAKNSEKAYICLKTAWVIRGETQRLDPSEDTYEQKKADNDAQEKELLANALNGFVMARQSEEFPIAGMDSSTLDYLIAALAVETDDFDTASKMVSELLTSRVANSRIKDKARALKDLIAEKKGESAE</sequence>
<organism evidence="1 2">
    <name type="scientific">Butyrivibrio proteoclasticus (strain ATCC 51982 / DSM 14932 / B316)</name>
    <name type="common">Clostridium proteoclasticum</name>
    <dbReference type="NCBI Taxonomy" id="515622"/>
    <lineage>
        <taxon>Bacteria</taxon>
        <taxon>Bacillati</taxon>
        <taxon>Bacillota</taxon>
        <taxon>Clostridia</taxon>
        <taxon>Lachnospirales</taxon>
        <taxon>Lachnospiraceae</taxon>
        <taxon>Butyrivibrio</taxon>
    </lineage>
</organism>
<proteinExistence type="predicted"/>
<gene>
    <name evidence="1" type="ordered locus">bpr_I2434</name>
</gene>
<protein>
    <recommendedName>
        <fullName evidence="3">DUF2225 domain-containing protein</fullName>
    </recommendedName>
</protein>
<dbReference type="RefSeq" id="WP_013281820.1">
    <property type="nucleotide sequence ID" value="NC_014387.1"/>
</dbReference>
<dbReference type="AlphaFoldDB" id="E0RZQ1"/>
<dbReference type="HOGENOM" id="CLU_074582_0_0_9"/>
<dbReference type="eggNOG" id="COG1655">
    <property type="taxonomic scope" value="Bacteria"/>
</dbReference>
<evidence type="ECO:0008006" key="3">
    <source>
        <dbReference type="Google" id="ProtNLM"/>
    </source>
</evidence>
<evidence type="ECO:0000313" key="1">
    <source>
        <dbReference type="EMBL" id="ADL35167.1"/>
    </source>
</evidence>
<dbReference type="STRING" id="515622.bpr_I2434"/>
<accession>E0RZQ1</accession>